<dbReference type="Proteomes" id="UP000219338">
    <property type="component" value="Unassembled WGS sequence"/>
</dbReference>
<keyword evidence="2" id="KW-1185">Reference proteome</keyword>
<gene>
    <name evidence="1" type="ORF">ARMOST_07555</name>
</gene>
<proteinExistence type="predicted"/>
<reference evidence="2" key="1">
    <citation type="journal article" date="2017" name="Nat. Ecol. Evol.">
        <title>Genome expansion and lineage-specific genetic innovations in the forest pathogenic fungi Armillaria.</title>
        <authorList>
            <person name="Sipos G."/>
            <person name="Prasanna A.N."/>
            <person name="Walter M.C."/>
            <person name="O'Connor E."/>
            <person name="Balint B."/>
            <person name="Krizsan K."/>
            <person name="Kiss B."/>
            <person name="Hess J."/>
            <person name="Varga T."/>
            <person name="Slot J."/>
            <person name="Riley R."/>
            <person name="Boka B."/>
            <person name="Rigling D."/>
            <person name="Barry K."/>
            <person name="Lee J."/>
            <person name="Mihaltcheva S."/>
            <person name="LaButti K."/>
            <person name="Lipzen A."/>
            <person name="Waldron R."/>
            <person name="Moloney N.M."/>
            <person name="Sperisen C."/>
            <person name="Kredics L."/>
            <person name="Vagvoelgyi C."/>
            <person name="Patrignani A."/>
            <person name="Fitzpatrick D."/>
            <person name="Nagy I."/>
            <person name="Doyle S."/>
            <person name="Anderson J.B."/>
            <person name="Grigoriev I.V."/>
            <person name="Gueldener U."/>
            <person name="Muensterkoetter M."/>
            <person name="Nagy L.G."/>
        </authorList>
    </citation>
    <scope>NUCLEOTIDE SEQUENCE [LARGE SCALE GENOMIC DNA]</scope>
    <source>
        <strain evidence="2">C18/9</strain>
    </source>
</reference>
<dbReference type="OrthoDB" id="3040022at2759"/>
<sequence>MQRQCYVALGGPSPGLYDSPPPLEYDRILPITIKVPLDIVDLLEDLVELFPEGARPDQMAKIIEHSGKILEVSDEIKSKIYCVLDRKTALGRRTPLTGYLFREVQSFLDNGNTWKRETSLRQGLLYMLQNIQGAEPYIPM</sequence>
<organism evidence="1 2">
    <name type="scientific">Armillaria ostoyae</name>
    <name type="common">Armillaria root rot fungus</name>
    <dbReference type="NCBI Taxonomy" id="47428"/>
    <lineage>
        <taxon>Eukaryota</taxon>
        <taxon>Fungi</taxon>
        <taxon>Dikarya</taxon>
        <taxon>Basidiomycota</taxon>
        <taxon>Agaricomycotina</taxon>
        <taxon>Agaricomycetes</taxon>
        <taxon>Agaricomycetidae</taxon>
        <taxon>Agaricales</taxon>
        <taxon>Marasmiineae</taxon>
        <taxon>Physalacriaceae</taxon>
        <taxon>Armillaria</taxon>
    </lineage>
</organism>
<protein>
    <submittedName>
        <fullName evidence="1">Uncharacterized protein</fullName>
    </submittedName>
</protein>
<name>A0A284R662_ARMOS</name>
<evidence type="ECO:0000313" key="1">
    <source>
        <dbReference type="EMBL" id="SJL04195.1"/>
    </source>
</evidence>
<dbReference type="EMBL" id="FUEG01000005">
    <property type="protein sequence ID" value="SJL04195.1"/>
    <property type="molecule type" value="Genomic_DNA"/>
</dbReference>
<accession>A0A284R662</accession>
<dbReference type="AlphaFoldDB" id="A0A284R662"/>
<evidence type="ECO:0000313" key="2">
    <source>
        <dbReference type="Proteomes" id="UP000219338"/>
    </source>
</evidence>